<reference evidence="1 2" key="1">
    <citation type="submission" date="2012-10" db="EMBL/GenBank/DDBJ databases">
        <authorList>
            <person name="Harkins D.M."/>
            <person name="Durkin A.S."/>
            <person name="Brinkac L.M."/>
            <person name="Selengut J.D."/>
            <person name="Sanka R."/>
            <person name="DePew J."/>
            <person name="Purushe J."/>
            <person name="Peacock S.J."/>
            <person name="Thaipadungpanit J."/>
            <person name="Wuthiekanun V.W."/>
            <person name="Day N.P."/>
            <person name="Vinetz J.M."/>
            <person name="Sutton G.G."/>
            <person name="Nelson W.C."/>
            <person name="Fouts D.E."/>
        </authorList>
    </citation>
    <scope>NUCLEOTIDE SEQUENCE [LARGE SCALE GENOMIC DNA]</scope>
    <source>
        <strain evidence="1 2">H1</strain>
    </source>
</reference>
<sequence length="37" mass="4247">MLQKKFSCGIVSFPESNKFSIPFQFLNFVYRGAVSTK</sequence>
<gene>
    <name evidence="1" type="ORF">LEP1GSC081_1638</name>
</gene>
<evidence type="ECO:0000313" key="1">
    <source>
        <dbReference type="EMBL" id="EKO14662.1"/>
    </source>
</evidence>
<dbReference type="AlphaFoldDB" id="A0A0E2B1M4"/>
<protein>
    <submittedName>
        <fullName evidence="1">Uncharacterized protein</fullName>
    </submittedName>
</protein>
<dbReference type="Proteomes" id="UP000006253">
    <property type="component" value="Unassembled WGS sequence"/>
</dbReference>
<comment type="caution">
    <text evidence="1">The sequence shown here is derived from an EMBL/GenBank/DDBJ whole genome shotgun (WGS) entry which is preliminary data.</text>
</comment>
<organism evidence="1 2">
    <name type="scientific">Leptospira kirschneri str. H1</name>
    <dbReference type="NCBI Taxonomy" id="1049966"/>
    <lineage>
        <taxon>Bacteria</taxon>
        <taxon>Pseudomonadati</taxon>
        <taxon>Spirochaetota</taxon>
        <taxon>Spirochaetia</taxon>
        <taxon>Leptospirales</taxon>
        <taxon>Leptospiraceae</taxon>
        <taxon>Leptospira</taxon>
    </lineage>
</organism>
<proteinExistence type="predicted"/>
<accession>A0A0E2B1M4</accession>
<evidence type="ECO:0000313" key="2">
    <source>
        <dbReference type="Proteomes" id="UP000006253"/>
    </source>
</evidence>
<dbReference type="EMBL" id="AHMY02000051">
    <property type="protein sequence ID" value="EKO14662.1"/>
    <property type="molecule type" value="Genomic_DNA"/>
</dbReference>
<name>A0A0E2B1M4_9LEPT</name>